<accession>A0A841U989</accession>
<gene>
    <name evidence="1" type="ORF">H7B90_24500</name>
</gene>
<dbReference type="RefSeq" id="WP_185138578.1">
    <property type="nucleotide sequence ID" value="NZ_JACJVR010000097.1"/>
</dbReference>
<evidence type="ECO:0000313" key="2">
    <source>
        <dbReference type="Proteomes" id="UP000553776"/>
    </source>
</evidence>
<organism evidence="1 2">
    <name type="scientific">Cohnella xylanilytica</name>
    <dbReference type="NCBI Taxonomy" id="557555"/>
    <lineage>
        <taxon>Bacteria</taxon>
        <taxon>Bacillati</taxon>
        <taxon>Bacillota</taxon>
        <taxon>Bacilli</taxon>
        <taxon>Bacillales</taxon>
        <taxon>Paenibacillaceae</taxon>
        <taxon>Cohnella</taxon>
    </lineage>
</organism>
<comment type="caution">
    <text evidence="1">The sequence shown here is derived from an EMBL/GenBank/DDBJ whole genome shotgun (WGS) entry which is preliminary data.</text>
</comment>
<keyword evidence="2" id="KW-1185">Reference proteome</keyword>
<sequence length="52" mass="5519">MPGADLLVQHRIAVAVDEVDAALLSEFDFVEGILDGLGQHIDLEHAHLAEGA</sequence>
<reference evidence="1 2" key="1">
    <citation type="submission" date="2020-08" db="EMBL/GenBank/DDBJ databases">
        <title>Cohnella phylogeny.</title>
        <authorList>
            <person name="Dunlap C."/>
        </authorList>
    </citation>
    <scope>NUCLEOTIDE SEQUENCE [LARGE SCALE GENOMIC DNA]</scope>
    <source>
        <strain evidence="1 2">DSM 25239</strain>
    </source>
</reference>
<name>A0A841U989_9BACL</name>
<protein>
    <submittedName>
        <fullName evidence="1">Uncharacterized protein</fullName>
    </submittedName>
</protein>
<dbReference type="Proteomes" id="UP000553776">
    <property type="component" value="Unassembled WGS sequence"/>
</dbReference>
<evidence type="ECO:0000313" key="1">
    <source>
        <dbReference type="EMBL" id="MBB6694561.1"/>
    </source>
</evidence>
<proteinExistence type="predicted"/>
<dbReference type="AlphaFoldDB" id="A0A841U989"/>
<dbReference type="EMBL" id="JACJVR010000097">
    <property type="protein sequence ID" value="MBB6694561.1"/>
    <property type="molecule type" value="Genomic_DNA"/>
</dbReference>